<evidence type="ECO:0000256" key="1">
    <source>
        <dbReference type="SAM" id="MobiDB-lite"/>
    </source>
</evidence>
<gene>
    <name evidence="3" type="ORF">FHS27_002708</name>
</gene>
<evidence type="ECO:0000256" key="2">
    <source>
        <dbReference type="SAM" id="Phobius"/>
    </source>
</evidence>
<feature type="transmembrane region" description="Helical" evidence="2">
    <location>
        <begin position="6"/>
        <end position="26"/>
    </location>
</feature>
<keyword evidence="4" id="KW-1185">Reference proteome</keyword>
<reference evidence="3 4" key="1">
    <citation type="submission" date="2020-08" db="EMBL/GenBank/DDBJ databases">
        <title>Genomic Encyclopedia of Type Strains, Phase III (KMG-III): the genomes of soil and plant-associated and newly described type strains.</title>
        <authorList>
            <person name="Whitman W."/>
        </authorList>
    </citation>
    <scope>NUCLEOTIDE SEQUENCE [LARGE SCALE GENOMIC DNA]</scope>
    <source>
        <strain evidence="3 4">CECT 8075</strain>
    </source>
</reference>
<dbReference type="EMBL" id="JACHXU010000008">
    <property type="protein sequence ID" value="MBB3206894.1"/>
    <property type="molecule type" value="Genomic_DNA"/>
</dbReference>
<keyword evidence="2" id="KW-0812">Transmembrane</keyword>
<accession>A0A7W5DYK5</accession>
<feature type="compositionally biased region" description="Polar residues" evidence="1">
    <location>
        <begin position="283"/>
        <end position="292"/>
    </location>
</feature>
<evidence type="ECO:0000313" key="3">
    <source>
        <dbReference type="EMBL" id="MBB3206894.1"/>
    </source>
</evidence>
<name>A0A7W5DYK5_9BACT</name>
<proteinExistence type="predicted"/>
<comment type="caution">
    <text evidence="3">The sequence shown here is derived from an EMBL/GenBank/DDBJ whole genome shotgun (WGS) entry which is preliminary data.</text>
</comment>
<dbReference type="Proteomes" id="UP000536179">
    <property type="component" value="Unassembled WGS sequence"/>
</dbReference>
<dbReference type="RefSeq" id="WP_184305316.1">
    <property type="nucleotide sequence ID" value="NZ_JACHXU010000008.1"/>
</dbReference>
<protein>
    <submittedName>
        <fullName evidence="3">Uncharacterized protein</fullName>
    </submittedName>
</protein>
<feature type="compositionally biased region" description="Basic and acidic residues" evidence="1">
    <location>
        <begin position="269"/>
        <end position="282"/>
    </location>
</feature>
<evidence type="ECO:0000313" key="4">
    <source>
        <dbReference type="Proteomes" id="UP000536179"/>
    </source>
</evidence>
<feature type="region of interest" description="Disordered" evidence="1">
    <location>
        <begin position="258"/>
        <end position="292"/>
    </location>
</feature>
<dbReference type="AlphaFoldDB" id="A0A7W5DYK5"/>
<keyword evidence="2" id="KW-0472">Membrane</keyword>
<sequence>MIKWVVIAVFGVGLILVALCGAGLYLTNRSSQAYQRPVFETIVAEDADAFLELCDPSLQAEVDAPVMLAWMKEINAVMGECKYETGSNFNIHFDASPGSTVVTTTGDMKFANGVTSTELVYQNDKLIKFKIEPDKPGYDWFDGPVGDELYRERTEIFFTELLERDYEALKPLMHSSFVEIATDELLNQIVDQTEIWLGDNPRVTIMGVENRISEDEGLIVNALLEGNAGKADGSTTIKFDGMKGTVLRFVVTPIDQSPIDETTDEDVTDKESSIETVKEPKSNVDNNLKNVK</sequence>
<organism evidence="3 4">
    <name type="scientific">Aporhodopirellula rubra</name>
    <dbReference type="NCBI Taxonomy" id="980271"/>
    <lineage>
        <taxon>Bacteria</taxon>
        <taxon>Pseudomonadati</taxon>
        <taxon>Planctomycetota</taxon>
        <taxon>Planctomycetia</taxon>
        <taxon>Pirellulales</taxon>
        <taxon>Pirellulaceae</taxon>
        <taxon>Aporhodopirellula</taxon>
    </lineage>
</organism>
<keyword evidence="2" id="KW-1133">Transmembrane helix</keyword>